<dbReference type="AlphaFoldDB" id="A0A1V6P947"/>
<dbReference type="GO" id="GO:0005634">
    <property type="term" value="C:nucleus"/>
    <property type="evidence" value="ECO:0007669"/>
    <property type="project" value="UniProtKB-SubCell"/>
</dbReference>
<feature type="region of interest" description="Disordered" evidence="6">
    <location>
        <begin position="159"/>
        <end position="182"/>
    </location>
</feature>
<organism evidence="8 9">
    <name type="scientific">Penicillium antarcticum</name>
    <dbReference type="NCBI Taxonomy" id="416450"/>
    <lineage>
        <taxon>Eukaryota</taxon>
        <taxon>Fungi</taxon>
        <taxon>Dikarya</taxon>
        <taxon>Ascomycota</taxon>
        <taxon>Pezizomycotina</taxon>
        <taxon>Eurotiomycetes</taxon>
        <taxon>Eurotiomycetidae</taxon>
        <taxon>Eurotiales</taxon>
        <taxon>Aspergillaceae</taxon>
        <taxon>Penicillium</taxon>
    </lineage>
</organism>
<evidence type="ECO:0000256" key="5">
    <source>
        <dbReference type="ARBA" id="ARBA00023242"/>
    </source>
</evidence>
<dbReference type="PANTHER" id="PTHR11037">
    <property type="entry name" value="TRANSCRIPTION FACTOR CP2"/>
    <property type="match status" value="1"/>
</dbReference>
<gene>
    <name evidence="8" type="ORF">PENANT_c201G06336</name>
</gene>
<feature type="region of interest" description="Disordered" evidence="6">
    <location>
        <begin position="503"/>
        <end position="554"/>
    </location>
</feature>
<keyword evidence="5" id="KW-0539">Nucleus</keyword>
<keyword evidence="2" id="KW-0805">Transcription regulation</keyword>
<reference evidence="9" key="1">
    <citation type="journal article" date="2017" name="Nat. Microbiol.">
        <title>Global analysis of biosynthetic gene clusters reveals vast potential of secondary metabolite production in Penicillium species.</title>
        <authorList>
            <person name="Nielsen J.C."/>
            <person name="Grijseels S."/>
            <person name="Prigent S."/>
            <person name="Ji B."/>
            <person name="Dainat J."/>
            <person name="Nielsen K.F."/>
            <person name="Frisvad J.C."/>
            <person name="Workman M."/>
            <person name="Nielsen J."/>
        </authorList>
    </citation>
    <scope>NUCLEOTIDE SEQUENCE [LARGE SCALE GENOMIC DNA]</scope>
    <source>
        <strain evidence="9">IBT 31811</strain>
    </source>
</reference>
<comment type="subcellular location">
    <subcellularLocation>
        <location evidence="1">Nucleus</location>
    </subcellularLocation>
</comment>
<protein>
    <recommendedName>
        <fullName evidence="7">Grh/CP2 DB domain-containing protein</fullName>
    </recommendedName>
</protein>
<feature type="compositionally biased region" description="Polar residues" evidence="6">
    <location>
        <begin position="541"/>
        <end position="554"/>
    </location>
</feature>
<keyword evidence="4" id="KW-0804">Transcription</keyword>
<evidence type="ECO:0000256" key="3">
    <source>
        <dbReference type="ARBA" id="ARBA00023125"/>
    </source>
</evidence>
<dbReference type="Pfam" id="PF04516">
    <property type="entry name" value="CP2"/>
    <property type="match status" value="1"/>
</dbReference>
<dbReference type="InterPro" id="IPR057520">
    <property type="entry name" value="GRHL1/CP2_C"/>
</dbReference>
<dbReference type="InterPro" id="IPR007604">
    <property type="entry name" value="CP2"/>
</dbReference>
<comment type="caution">
    <text evidence="8">The sequence shown here is derived from an EMBL/GenBank/DDBJ whole genome shotgun (WGS) entry which is preliminary data.</text>
</comment>
<proteinExistence type="predicted"/>
<dbReference type="Proteomes" id="UP000191672">
    <property type="component" value="Unassembled WGS sequence"/>
</dbReference>
<accession>A0A1V6P947</accession>
<keyword evidence="9" id="KW-1185">Reference proteome</keyword>
<evidence type="ECO:0000313" key="8">
    <source>
        <dbReference type="EMBL" id="OQD73539.1"/>
    </source>
</evidence>
<dbReference type="Pfam" id="PF25416">
    <property type="entry name" value="GRHL1_C"/>
    <property type="match status" value="1"/>
</dbReference>
<sequence length="662" mass="74306">MFGNRQNSQKPDDGLINKFQATFSDISRPTKCDPSGLATNDDLNYLSTLDSSGLRFTPFFDHSIPASDPHNSRQYHNTGSFNTAFHGPTGDLHTPQPEPNLMTPKTLLGQFAVAPLHTNYVDPFKDNPNMQQSAHEPQAIAPGNLNVACPPTTFVHSHLADGGANRSGEAVSLADDASPQNLSPHQLLISQDSHSPEREYRSQGDCQFRYQVTLNTPTAMMEDAKHPPTTYLNKARTYSLSIVDTAQPVTNEVAVHRTWIRVTFEDDEQASNPAAAWALWRNIRGHEAYRKEGNLYAIEFVDLSQENDGQTCDHIQLERISLDGFCVTWLSDPTTGHQGCSMGVRFHFLSTDFSHAKGVKGAPIKLCAKTEAVTLNRAEISYCKVKLFREHGAERKMFNEVSQLKRAIVRCRQDFVKAENGGEDIGKRKRGRRTVSYYSNKKIEGERKNELQRDLDKELAMIQNRFHSNRPVTKFSLRGRAKDDPDLFPIIMEDDEGQRIDRMDEPNLQPLTPSSTLGSLSRNLSYSYTDHGSARPRQDRTPSTSSLSPQASLASIDSKRNAPVACFYLRFQTQGAQQDNYYTAVYLTERTAKELKTKISHKKRFNQDHKLQLFQVKKGIKIMIDDDVVLRIPNGQDMIAEISEIPSNMAASGSTIEVKLDV</sequence>
<evidence type="ECO:0000256" key="4">
    <source>
        <dbReference type="ARBA" id="ARBA00023163"/>
    </source>
</evidence>
<evidence type="ECO:0000259" key="7">
    <source>
        <dbReference type="PROSITE" id="PS51968"/>
    </source>
</evidence>
<feature type="domain" description="Grh/CP2 DB" evidence="7">
    <location>
        <begin position="205"/>
        <end position="451"/>
    </location>
</feature>
<evidence type="ECO:0000256" key="1">
    <source>
        <dbReference type="ARBA" id="ARBA00004123"/>
    </source>
</evidence>
<dbReference type="OrthoDB" id="7680836at2759"/>
<dbReference type="GO" id="GO:0000978">
    <property type="term" value="F:RNA polymerase II cis-regulatory region sequence-specific DNA binding"/>
    <property type="evidence" value="ECO:0007669"/>
    <property type="project" value="TreeGrafter"/>
</dbReference>
<evidence type="ECO:0000256" key="2">
    <source>
        <dbReference type="ARBA" id="ARBA00023015"/>
    </source>
</evidence>
<evidence type="ECO:0000313" key="9">
    <source>
        <dbReference type="Proteomes" id="UP000191672"/>
    </source>
</evidence>
<name>A0A1V6P947_9EURO</name>
<dbReference type="PROSITE" id="PS51968">
    <property type="entry name" value="GRH_CP2_DB"/>
    <property type="match status" value="1"/>
</dbReference>
<dbReference type="EMBL" id="MDYN01000201">
    <property type="protein sequence ID" value="OQD73539.1"/>
    <property type="molecule type" value="Genomic_DNA"/>
</dbReference>
<dbReference type="GO" id="GO:0001228">
    <property type="term" value="F:DNA-binding transcription activator activity, RNA polymerase II-specific"/>
    <property type="evidence" value="ECO:0007669"/>
    <property type="project" value="TreeGrafter"/>
</dbReference>
<dbReference type="InterPro" id="IPR040167">
    <property type="entry name" value="TF_CP2-like"/>
</dbReference>
<dbReference type="PANTHER" id="PTHR11037:SF20">
    <property type="entry name" value="PROTEIN GRAINYHEAD"/>
    <property type="match status" value="1"/>
</dbReference>
<feature type="compositionally biased region" description="Low complexity" evidence="6">
    <location>
        <begin position="508"/>
        <end position="521"/>
    </location>
</feature>
<evidence type="ECO:0000256" key="6">
    <source>
        <dbReference type="SAM" id="MobiDB-lite"/>
    </source>
</evidence>
<keyword evidence="3" id="KW-0238">DNA-binding</keyword>